<dbReference type="Gene3D" id="1.25.40.20">
    <property type="entry name" value="Ankyrin repeat-containing domain"/>
    <property type="match status" value="1"/>
</dbReference>
<evidence type="ECO:0000313" key="4">
    <source>
        <dbReference type="EMBL" id="KAL2817623.1"/>
    </source>
</evidence>
<dbReference type="PROSITE" id="PS50297">
    <property type="entry name" value="ANK_REP_REGION"/>
    <property type="match status" value="2"/>
</dbReference>
<accession>A0ABR4HQ67</accession>
<proteinExistence type="predicted"/>
<keyword evidence="5" id="KW-1185">Reference proteome</keyword>
<feature type="repeat" description="ANK" evidence="3">
    <location>
        <begin position="93"/>
        <end position="125"/>
    </location>
</feature>
<evidence type="ECO:0000256" key="1">
    <source>
        <dbReference type="ARBA" id="ARBA00022737"/>
    </source>
</evidence>
<comment type="caution">
    <text evidence="4">The sequence shown here is derived from an EMBL/GenBank/DDBJ whole genome shotgun (WGS) entry which is preliminary data.</text>
</comment>
<keyword evidence="1" id="KW-0677">Repeat</keyword>
<gene>
    <name evidence="4" type="ORF">BJX63DRAFT_385536</name>
</gene>
<dbReference type="InterPro" id="IPR036770">
    <property type="entry name" value="Ankyrin_rpt-contain_sf"/>
</dbReference>
<evidence type="ECO:0000256" key="3">
    <source>
        <dbReference type="PROSITE-ProRule" id="PRU00023"/>
    </source>
</evidence>
<dbReference type="SMART" id="SM00248">
    <property type="entry name" value="ANK"/>
    <property type="match status" value="2"/>
</dbReference>
<feature type="repeat" description="ANK" evidence="3">
    <location>
        <begin position="126"/>
        <end position="158"/>
    </location>
</feature>
<evidence type="ECO:0000256" key="2">
    <source>
        <dbReference type="ARBA" id="ARBA00023043"/>
    </source>
</evidence>
<name>A0ABR4HQ67_9EURO</name>
<keyword evidence="2 3" id="KW-0040">ANK repeat</keyword>
<reference evidence="4 5" key="1">
    <citation type="submission" date="2024-07" db="EMBL/GenBank/DDBJ databases">
        <title>Section-level genome sequencing and comparative genomics of Aspergillus sections Usti and Cavernicolus.</title>
        <authorList>
            <consortium name="Lawrence Berkeley National Laboratory"/>
            <person name="Nybo J.L."/>
            <person name="Vesth T.C."/>
            <person name="Theobald S."/>
            <person name="Frisvad J.C."/>
            <person name="Larsen T.O."/>
            <person name="Kjaerboelling I."/>
            <person name="Rothschild-Mancinelli K."/>
            <person name="Lyhne E.K."/>
            <person name="Kogle M.E."/>
            <person name="Barry K."/>
            <person name="Clum A."/>
            <person name="Na H."/>
            <person name="Ledsgaard L."/>
            <person name="Lin J."/>
            <person name="Lipzen A."/>
            <person name="Kuo A."/>
            <person name="Riley R."/>
            <person name="Mondo S."/>
            <person name="Labutti K."/>
            <person name="Haridas S."/>
            <person name="Pangalinan J."/>
            <person name="Salamov A.A."/>
            <person name="Simmons B.A."/>
            <person name="Magnuson J.K."/>
            <person name="Chen J."/>
            <person name="Drula E."/>
            <person name="Henrissat B."/>
            <person name="Wiebenga A."/>
            <person name="Lubbers R.J."/>
            <person name="Gomes A.C."/>
            <person name="Makela M.R."/>
            <person name="Stajich J."/>
            <person name="Grigoriev I.V."/>
            <person name="Mortensen U.H."/>
            <person name="De Vries R.P."/>
            <person name="Baker S.E."/>
            <person name="Andersen M.R."/>
        </authorList>
    </citation>
    <scope>NUCLEOTIDE SEQUENCE [LARGE SCALE GENOMIC DNA]</scope>
    <source>
        <strain evidence="4 5">CBS 588.65</strain>
    </source>
</reference>
<sequence>MVRISKLQIQRLRTSMPHLPNEQTPGLNKGLRFTDMKLTDKTSAKTFVAYTEADVNAFAVTGAKVWCAIKNNDEKGFYVLLEQKCDWNTPLPDGSRLLHIAAELGRVAMLKTLLEHKVEVIIQDAESCTPLYLAAQNGHTEAVKVLVSVEANFRPSPRTSTLEMAAERGDEYD</sequence>
<protein>
    <submittedName>
        <fullName evidence="4">Ankyrin repeat-containing domain protein</fullName>
    </submittedName>
</protein>
<dbReference type="PANTHER" id="PTHR24198">
    <property type="entry name" value="ANKYRIN REPEAT AND PROTEIN KINASE DOMAIN-CONTAINING PROTEIN"/>
    <property type="match status" value="1"/>
</dbReference>
<dbReference type="EMBL" id="JBFXLT010000017">
    <property type="protein sequence ID" value="KAL2817623.1"/>
    <property type="molecule type" value="Genomic_DNA"/>
</dbReference>
<dbReference type="SUPFAM" id="SSF48403">
    <property type="entry name" value="Ankyrin repeat"/>
    <property type="match status" value="1"/>
</dbReference>
<dbReference type="Pfam" id="PF12796">
    <property type="entry name" value="Ank_2"/>
    <property type="match status" value="1"/>
</dbReference>
<organism evidence="4 5">
    <name type="scientific">Aspergillus granulosus</name>
    <dbReference type="NCBI Taxonomy" id="176169"/>
    <lineage>
        <taxon>Eukaryota</taxon>
        <taxon>Fungi</taxon>
        <taxon>Dikarya</taxon>
        <taxon>Ascomycota</taxon>
        <taxon>Pezizomycotina</taxon>
        <taxon>Eurotiomycetes</taxon>
        <taxon>Eurotiomycetidae</taxon>
        <taxon>Eurotiales</taxon>
        <taxon>Aspergillaceae</taxon>
        <taxon>Aspergillus</taxon>
        <taxon>Aspergillus subgen. Nidulantes</taxon>
    </lineage>
</organism>
<dbReference type="InterPro" id="IPR002110">
    <property type="entry name" value="Ankyrin_rpt"/>
</dbReference>
<evidence type="ECO:0000313" key="5">
    <source>
        <dbReference type="Proteomes" id="UP001610334"/>
    </source>
</evidence>
<dbReference type="PROSITE" id="PS50088">
    <property type="entry name" value="ANK_REPEAT"/>
    <property type="match status" value="2"/>
</dbReference>
<dbReference type="PANTHER" id="PTHR24198:SF165">
    <property type="entry name" value="ANKYRIN REPEAT-CONTAINING PROTEIN-RELATED"/>
    <property type="match status" value="1"/>
</dbReference>
<dbReference type="Proteomes" id="UP001610334">
    <property type="component" value="Unassembled WGS sequence"/>
</dbReference>